<sequence>MRHNKHRHVLGVKTAHRSALMANLATALFTHGRIKTTLSKAKALRPFAEKLITLACKAAATEDPARKLHYRRLAIARIRDVDAVKKLFDERASEFASRNGGYIRIYKLIPRIGDAADMALIELIAADDEGYAKKSKRKSGAKKAPAKGKKAAAKEAKAEEAAVEEAPAEEAEAAEAKAEDSEEKK</sequence>
<name>A0A842HB47_9BACT</name>
<dbReference type="Pfam" id="PF01196">
    <property type="entry name" value="Ribosomal_L17"/>
    <property type="match status" value="1"/>
</dbReference>
<feature type="compositionally biased region" description="Acidic residues" evidence="6">
    <location>
        <begin position="161"/>
        <end position="173"/>
    </location>
</feature>
<feature type="compositionally biased region" description="Basic and acidic residues" evidence="6">
    <location>
        <begin position="174"/>
        <end position="185"/>
    </location>
</feature>
<evidence type="ECO:0000256" key="4">
    <source>
        <dbReference type="HAMAP-Rule" id="MF_01368"/>
    </source>
</evidence>
<dbReference type="PANTHER" id="PTHR14413">
    <property type="entry name" value="RIBOSOMAL PROTEIN L17"/>
    <property type="match status" value="1"/>
</dbReference>
<dbReference type="InterPro" id="IPR036373">
    <property type="entry name" value="Ribosomal_bL17_sf"/>
</dbReference>
<evidence type="ECO:0000313" key="8">
    <source>
        <dbReference type="Proteomes" id="UP000546464"/>
    </source>
</evidence>
<accession>A0A842HB47</accession>
<evidence type="ECO:0000256" key="6">
    <source>
        <dbReference type="SAM" id="MobiDB-lite"/>
    </source>
</evidence>
<comment type="caution">
    <text evidence="7">The sequence shown here is derived from an EMBL/GenBank/DDBJ whole genome shotgun (WGS) entry which is preliminary data.</text>
</comment>
<evidence type="ECO:0000256" key="2">
    <source>
        <dbReference type="ARBA" id="ARBA00022980"/>
    </source>
</evidence>
<reference evidence="7 8" key="1">
    <citation type="submission" date="2020-07" db="EMBL/GenBank/DDBJ databases">
        <authorList>
            <person name="Feng X."/>
        </authorList>
    </citation>
    <scope>NUCLEOTIDE SEQUENCE [LARGE SCALE GENOMIC DNA]</scope>
    <source>
        <strain evidence="7 8">JCM31066</strain>
    </source>
</reference>
<dbReference type="GO" id="GO:0006412">
    <property type="term" value="P:translation"/>
    <property type="evidence" value="ECO:0007669"/>
    <property type="project" value="UniProtKB-UniRule"/>
</dbReference>
<comment type="similarity">
    <text evidence="1 4 5">Belongs to the bacterial ribosomal protein bL17 family.</text>
</comment>
<evidence type="ECO:0000256" key="1">
    <source>
        <dbReference type="ARBA" id="ARBA00008777"/>
    </source>
</evidence>
<dbReference type="HAMAP" id="MF_01368">
    <property type="entry name" value="Ribosomal_bL17"/>
    <property type="match status" value="1"/>
</dbReference>
<dbReference type="AlphaFoldDB" id="A0A842HB47"/>
<evidence type="ECO:0000256" key="3">
    <source>
        <dbReference type="ARBA" id="ARBA00023274"/>
    </source>
</evidence>
<keyword evidence="8" id="KW-1185">Reference proteome</keyword>
<evidence type="ECO:0000313" key="7">
    <source>
        <dbReference type="EMBL" id="MBC2593298.1"/>
    </source>
</evidence>
<evidence type="ECO:0000256" key="5">
    <source>
        <dbReference type="RuleBase" id="RU000660"/>
    </source>
</evidence>
<proteinExistence type="inferred from homology"/>
<gene>
    <name evidence="4 7" type="primary">rplQ</name>
    <name evidence="7" type="ORF">H5P28_03390</name>
</gene>
<keyword evidence="2 4" id="KW-0689">Ribosomal protein</keyword>
<dbReference type="RefSeq" id="WP_185674307.1">
    <property type="nucleotide sequence ID" value="NZ_JACHVB010000013.1"/>
</dbReference>
<feature type="region of interest" description="Disordered" evidence="6">
    <location>
        <begin position="131"/>
        <end position="185"/>
    </location>
</feature>
<keyword evidence="3 4" id="KW-0687">Ribonucleoprotein</keyword>
<feature type="compositionally biased region" description="Basic residues" evidence="6">
    <location>
        <begin position="133"/>
        <end position="151"/>
    </location>
</feature>
<protein>
    <recommendedName>
        <fullName evidence="4">Large ribosomal subunit protein bL17</fullName>
    </recommendedName>
</protein>
<dbReference type="NCBIfam" id="TIGR00059">
    <property type="entry name" value="L17"/>
    <property type="match status" value="1"/>
</dbReference>
<dbReference type="GO" id="GO:0022625">
    <property type="term" value="C:cytosolic large ribosomal subunit"/>
    <property type="evidence" value="ECO:0007669"/>
    <property type="project" value="TreeGrafter"/>
</dbReference>
<comment type="subunit">
    <text evidence="4">Part of the 50S ribosomal subunit. Contacts protein L32.</text>
</comment>
<dbReference type="Gene3D" id="3.90.1030.10">
    <property type="entry name" value="Ribosomal protein L17"/>
    <property type="match status" value="1"/>
</dbReference>
<dbReference type="SUPFAM" id="SSF64263">
    <property type="entry name" value="Prokaryotic ribosomal protein L17"/>
    <property type="match status" value="1"/>
</dbReference>
<dbReference type="EMBL" id="JACHVB010000013">
    <property type="protein sequence ID" value="MBC2593298.1"/>
    <property type="molecule type" value="Genomic_DNA"/>
</dbReference>
<dbReference type="InterPro" id="IPR000456">
    <property type="entry name" value="Ribosomal_bL17"/>
</dbReference>
<organism evidence="7 8">
    <name type="scientific">Ruficoccus amylovorans</name>
    <dbReference type="NCBI Taxonomy" id="1804625"/>
    <lineage>
        <taxon>Bacteria</taxon>
        <taxon>Pseudomonadati</taxon>
        <taxon>Verrucomicrobiota</taxon>
        <taxon>Opitutia</taxon>
        <taxon>Puniceicoccales</taxon>
        <taxon>Cerasicoccaceae</taxon>
        <taxon>Ruficoccus</taxon>
    </lineage>
</organism>
<dbReference type="Proteomes" id="UP000546464">
    <property type="component" value="Unassembled WGS sequence"/>
</dbReference>
<dbReference type="PANTHER" id="PTHR14413:SF16">
    <property type="entry name" value="LARGE RIBOSOMAL SUBUNIT PROTEIN BL17M"/>
    <property type="match status" value="1"/>
</dbReference>
<dbReference type="GO" id="GO:0003735">
    <property type="term" value="F:structural constituent of ribosome"/>
    <property type="evidence" value="ECO:0007669"/>
    <property type="project" value="InterPro"/>
</dbReference>